<comment type="caution">
    <text evidence="6">The sequence shown here is derived from an EMBL/GenBank/DDBJ whole genome shotgun (WGS) entry which is preliminary data.</text>
</comment>
<dbReference type="InterPro" id="IPR016292">
    <property type="entry name" value="Epoxide_hydrolase"/>
</dbReference>
<evidence type="ECO:0000313" key="6">
    <source>
        <dbReference type="EMBL" id="MTE22504.1"/>
    </source>
</evidence>
<gene>
    <name evidence="6" type="ORF">F0L17_26095</name>
</gene>
<evidence type="ECO:0000256" key="1">
    <source>
        <dbReference type="ARBA" id="ARBA00010088"/>
    </source>
</evidence>
<dbReference type="Gene3D" id="3.40.50.1820">
    <property type="entry name" value="alpha/beta hydrolase"/>
    <property type="match status" value="1"/>
</dbReference>
<feature type="active site" description="Proton acceptor" evidence="4">
    <location>
        <position position="364"/>
    </location>
</feature>
<dbReference type="PANTHER" id="PTHR21661">
    <property type="entry name" value="EPOXIDE HYDROLASE 1-RELATED"/>
    <property type="match status" value="1"/>
</dbReference>
<feature type="active site" description="Nucleophile" evidence="4">
    <location>
        <position position="176"/>
    </location>
</feature>
<dbReference type="OrthoDB" id="4654311at2"/>
<keyword evidence="2" id="KW-0058">Aromatic hydrocarbons catabolism</keyword>
<dbReference type="SUPFAM" id="SSF53474">
    <property type="entry name" value="alpha/beta-Hydrolases"/>
    <property type="match status" value="1"/>
</dbReference>
<name>A0A6G2BJW6_9ACTN</name>
<dbReference type="PIRSF" id="PIRSF001112">
    <property type="entry name" value="Epoxide_hydrolase"/>
    <property type="match status" value="1"/>
</dbReference>
<dbReference type="InterPro" id="IPR029058">
    <property type="entry name" value="AB_hydrolase_fold"/>
</dbReference>
<evidence type="ECO:0000313" key="7">
    <source>
        <dbReference type="Proteomes" id="UP000473014"/>
    </source>
</evidence>
<accession>A0A6G2BJW6</accession>
<proteinExistence type="inferred from homology"/>
<dbReference type="AlphaFoldDB" id="A0A6G2BJW6"/>
<evidence type="ECO:0000259" key="5">
    <source>
        <dbReference type="Pfam" id="PF06441"/>
    </source>
</evidence>
<dbReference type="PRINTS" id="PR00412">
    <property type="entry name" value="EPOXHYDRLASE"/>
</dbReference>
<evidence type="ECO:0000256" key="4">
    <source>
        <dbReference type="PIRSR" id="PIRSR001112-1"/>
    </source>
</evidence>
<keyword evidence="7" id="KW-1185">Reference proteome</keyword>
<dbReference type="EMBL" id="WIXO01000002">
    <property type="protein sequence ID" value="MTE22504.1"/>
    <property type="molecule type" value="Genomic_DNA"/>
</dbReference>
<evidence type="ECO:0000256" key="3">
    <source>
        <dbReference type="ARBA" id="ARBA00022801"/>
    </source>
</evidence>
<feature type="domain" description="Epoxide hydrolase N-terminal" evidence="5">
    <location>
        <begin position="1"/>
        <end position="107"/>
    </location>
</feature>
<reference evidence="6 7" key="1">
    <citation type="submission" date="2019-11" db="EMBL/GenBank/DDBJ databases">
        <authorList>
            <person name="Yuan L."/>
        </authorList>
    </citation>
    <scope>NUCLEOTIDE SEQUENCE [LARGE SCALE GENOMIC DNA]</scope>
    <source>
        <strain evidence="6 7">TRM43335</strain>
    </source>
</reference>
<dbReference type="GO" id="GO:0097176">
    <property type="term" value="P:epoxide metabolic process"/>
    <property type="evidence" value="ECO:0007669"/>
    <property type="project" value="TreeGrafter"/>
</dbReference>
<dbReference type="Pfam" id="PF06441">
    <property type="entry name" value="EHN"/>
    <property type="match status" value="1"/>
</dbReference>
<organism evidence="6 7">
    <name type="scientific">Streptomyces taklimakanensis</name>
    <dbReference type="NCBI Taxonomy" id="2569853"/>
    <lineage>
        <taxon>Bacteria</taxon>
        <taxon>Bacillati</taxon>
        <taxon>Actinomycetota</taxon>
        <taxon>Actinomycetes</taxon>
        <taxon>Kitasatosporales</taxon>
        <taxon>Streptomycetaceae</taxon>
        <taxon>Streptomyces</taxon>
    </lineage>
</organism>
<dbReference type="InterPro" id="IPR000639">
    <property type="entry name" value="Epox_hydrolase-like"/>
</dbReference>
<evidence type="ECO:0000256" key="2">
    <source>
        <dbReference type="ARBA" id="ARBA00022797"/>
    </source>
</evidence>
<dbReference type="Proteomes" id="UP000473014">
    <property type="component" value="Unassembled WGS sequence"/>
</dbReference>
<keyword evidence="3 6" id="KW-0378">Hydrolase</keyword>
<feature type="active site" description="Proton donor" evidence="4">
    <location>
        <position position="305"/>
    </location>
</feature>
<protein>
    <submittedName>
        <fullName evidence="6">Alpha/beta fold hydrolase</fullName>
    </submittedName>
</protein>
<dbReference type="InterPro" id="IPR010497">
    <property type="entry name" value="Epoxide_hydro_N"/>
</dbReference>
<comment type="similarity">
    <text evidence="1">Belongs to the peptidase S33 family.</text>
</comment>
<dbReference type="PANTHER" id="PTHR21661:SF35">
    <property type="entry name" value="EPOXIDE HYDROLASE"/>
    <property type="match status" value="1"/>
</dbReference>
<dbReference type="GO" id="GO:0004301">
    <property type="term" value="F:epoxide hydrolase activity"/>
    <property type="evidence" value="ECO:0007669"/>
    <property type="project" value="TreeGrafter"/>
</dbReference>
<sequence length="386" mass="43231">MRPFRIEVPQADLDDLRERIARTRWPKGEIPDSGWSRGVPVEYLRELAEYWRSGFDWRAAEERLNRYPQFITEIDGVDVHFLHVRSPEPDATPLIVTHGWPGSVAEFLDVIGPLTDPAAHGGDPADAFHLVIPSIPGYGFSGPTGRAGWDTRRVARAWAELMSRLGYGRYVAQGSDWGMAISLELGLADPEHVAGVHVNMFATFPPREPEAFEGLDAADLARLEFAGRFQQDGMGWQRIQSTRPQTLSYGLTDSPVGQLAWIVEKFKEWSAADKVPEDAVGRDHLLTNASIYWFTGTAGSSAQLYYESAHGDEAFVRTWGGPWRLEMPVGVAVFPRDVVLPIRRWAEPLLPTLTHWSEFDRGGHFAAMEQPELLVGDVRAFVRSLN</sequence>
<dbReference type="RefSeq" id="WP_155074230.1">
    <property type="nucleotide sequence ID" value="NZ_WIXO01000002.1"/>
</dbReference>